<dbReference type="Pfam" id="PF06094">
    <property type="entry name" value="GGACT"/>
    <property type="match status" value="1"/>
</dbReference>
<dbReference type="Proteomes" id="UP000036959">
    <property type="component" value="Unassembled WGS sequence"/>
</dbReference>
<sequence length="159" mass="17716">MRLRLHQTASLGPFRQIQFCRPDYVFVYGTLRAGEINDINRAAERHGIAKPACIGAAYVRGRLFDFGSYPGLVLDDQAAPVRGDVYEIEDALVPVLDEIEEVYPGVEGLFRAHRLHVQVALEDAHTDIDCLIYPVAESAVNGLTRIEGGDWVEHRISRG</sequence>
<dbReference type="PATRIC" id="fig|242163.4.peg.881"/>
<comment type="caution">
    <text evidence="2">The sequence shown here is derived from an EMBL/GenBank/DDBJ whole genome shotgun (WGS) entry which is preliminary data.</text>
</comment>
<protein>
    <recommendedName>
        <fullName evidence="1">Gamma-glutamylcyclotransferase AIG2-like domain-containing protein</fullName>
    </recommendedName>
</protein>
<keyword evidence="3" id="KW-1185">Reference proteome</keyword>
<reference evidence="3" key="1">
    <citation type="submission" date="2015-06" db="EMBL/GenBank/DDBJ databases">
        <title>Comparative genomics of Burkholderia leaf nodule symbionts.</title>
        <authorList>
            <person name="Carlier A."/>
            <person name="Eberl L."/>
            <person name="Pinto-Carbo M."/>
        </authorList>
    </citation>
    <scope>NUCLEOTIDE SEQUENCE [LARGE SCALE GENOMIC DNA]</scope>
    <source>
        <strain evidence="3">UZHbot4</strain>
    </source>
</reference>
<dbReference type="InterPro" id="IPR009288">
    <property type="entry name" value="AIG2-like_dom"/>
</dbReference>
<evidence type="ECO:0000313" key="2">
    <source>
        <dbReference type="EMBL" id="KND59514.1"/>
    </source>
</evidence>
<accession>A0A0L0MC17</accession>
<dbReference type="InterPro" id="IPR036568">
    <property type="entry name" value="GGCT-like_sf"/>
</dbReference>
<feature type="domain" description="Gamma-glutamylcyclotransferase AIG2-like" evidence="1">
    <location>
        <begin position="25"/>
        <end position="152"/>
    </location>
</feature>
<dbReference type="InterPro" id="IPR013024">
    <property type="entry name" value="GGCT-like"/>
</dbReference>
<dbReference type="EMBL" id="LFJJ01000122">
    <property type="protein sequence ID" value="KND59514.1"/>
    <property type="molecule type" value="Genomic_DNA"/>
</dbReference>
<dbReference type="AlphaFoldDB" id="A0A0L0MC17"/>
<organism evidence="2 3">
    <name type="scientific">Candidatus Burkholderia verschuerenii</name>
    <dbReference type="NCBI Taxonomy" id="242163"/>
    <lineage>
        <taxon>Bacteria</taxon>
        <taxon>Pseudomonadati</taxon>
        <taxon>Pseudomonadota</taxon>
        <taxon>Betaproteobacteria</taxon>
        <taxon>Burkholderiales</taxon>
        <taxon>Burkholderiaceae</taxon>
        <taxon>Burkholderia</taxon>
    </lineage>
</organism>
<dbReference type="SUPFAM" id="SSF110857">
    <property type="entry name" value="Gamma-glutamyl cyclotransferase-like"/>
    <property type="match status" value="1"/>
</dbReference>
<dbReference type="CDD" id="cd06661">
    <property type="entry name" value="GGCT_like"/>
    <property type="match status" value="1"/>
</dbReference>
<gene>
    <name evidence="2" type="ORF">BVER_01325</name>
</gene>
<name>A0A0L0MC17_9BURK</name>
<evidence type="ECO:0000313" key="3">
    <source>
        <dbReference type="Proteomes" id="UP000036959"/>
    </source>
</evidence>
<evidence type="ECO:0000259" key="1">
    <source>
        <dbReference type="Pfam" id="PF06094"/>
    </source>
</evidence>
<dbReference type="Gene3D" id="3.10.490.10">
    <property type="entry name" value="Gamma-glutamyl cyclotransferase-like"/>
    <property type="match status" value="1"/>
</dbReference>
<proteinExistence type="predicted"/>